<feature type="transmembrane region" description="Helical" evidence="3">
    <location>
        <begin position="41"/>
        <end position="61"/>
    </location>
</feature>
<dbReference type="SUPFAM" id="SSF55073">
    <property type="entry name" value="Nucleotide cyclase"/>
    <property type="match status" value="1"/>
</dbReference>
<evidence type="ECO:0000313" key="6">
    <source>
        <dbReference type="Proteomes" id="UP000622890"/>
    </source>
</evidence>
<dbReference type="Proteomes" id="UP000622890">
    <property type="component" value="Unassembled WGS sequence"/>
</dbReference>
<evidence type="ECO:0000259" key="4">
    <source>
        <dbReference type="PROSITE" id="PS50887"/>
    </source>
</evidence>
<keyword evidence="3" id="KW-0472">Membrane</keyword>
<evidence type="ECO:0000313" key="5">
    <source>
        <dbReference type="EMBL" id="MBK4737363.1"/>
    </source>
</evidence>
<feature type="domain" description="GGDEF" evidence="4">
    <location>
        <begin position="253"/>
        <end position="383"/>
    </location>
</feature>
<dbReference type="AlphaFoldDB" id="A0A934T323"/>
<feature type="transmembrane region" description="Helical" evidence="3">
    <location>
        <begin position="121"/>
        <end position="141"/>
    </location>
</feature>
<protein>
    <recommendedName>
        <fullName evidence="1">diguanylate cyclase</fullName>
        <ecNumber evidence="1">2.7.7.65</ecNumber>
    </recommendedName>
</protein>
<name>A0A934T323_9BURK</name>
<dbReference type="GO" id="GO:0052621">
    <property type="term" value="F:diguanylate cyclase activity"/>
    <property type="evidence" value="ECO:0007669"/>
    <property type="project" value="UniProtKB-EC"/>
</dbReference>
<proteinExistence type="predicted"/>
<keyword evidence="6" id="KW-1185">Reference proteome</keyword>
<evidence type="ECO:0000256" key="3">
    <source>
        <dbReference type="SAM" id="Phobius"/>
    </source>
</evidence>
<comment type="catalytic activity">
    <reaction evidence="2">
        <text>2 GTP = 3',3'-c-di-GMP + 2 diphosphate</text>
        <dbReference type="Rhea" id="RHEA:24898"/>
        <dbReference type="ChEBI" id="CHEBI:33019"/>
        <dbReference type="ChEBI" id="CHEBI:37565"/>
        <dbReference type="ChEBI" id="CHEBI:58805"/>
        <dbReference type="EC" id="2.7.7.65"/>
    </reaction>
</comment>
<dbReference type="PROSITE" id="PS50887">
    <property type="entry name" value="GGDEF"/>
    <property type="match status" value="1"/>
</dbReference>
<evidence type="ECO:0000256" key="1">
    <source>
        <dbReference type="ARBA" id="ARBA00012528"/>
    </source>
</evidence>
<dbReference type="EC" id="2.7.7.65" evidence="1"/>
<organism evidence="5 6">
    <name type="scientific">Noviherbaspirillum pedocola</name>
    <dbReference type="NCBI Taxonomy" id="2801341"/>
    <lineage>
        <taxon>Bacteria</taxon>
        <taxon>Pseudomonadati</taxon>
        <taxon>Pseudomonadota</taxon>
        <taxon>Betaproteobacteria</taxon>
        <taxon>Burkholderiales</taxon>
        <taxon>Oxalobacteraceae</taxon>
        <taxon>Noviherbaspirillum</taxon>
    </lineage>
</organism>
<dbReference type="NCBIfam" id="TIGR00254">
    <property type="entry name" value="GGDEF"/>
    <property type="match status" value="1"/>
</dbReference>
<keyword evidence="3" id="KW-1133">Transmembrane helix</keyword>
<dbReference type="InterPro" id="IPR000160">
    <property type="entry name" value="GGDEF_dom"/>
</dbReference>
<dbReference type="InterPro" id="IPR029787">
    <property type="entry name" value="Nucleotide_cyclase"/>
</dbReference>
<dbReference type="PANTHER" id="PTHR45138">
    <property type="entry name" value="REGULATORY COMPONENTS OF SENSORY TRANSDUCTION SYSTEM"/>
    <property type="match status" value="1"/>
</dbReference>
<dbReference type="CDD" id="cd01949">
    <property type="entry name" value="GGDEF"/>
    <property type="match status" value="1"/>
</dbReference>
<gene>
    <name evidence="5" type="ORF">JJB74_22310</name>
</gene>
<sequence>MLGIDPRSFVVITAAFGILCSFVLFALHSGFPRDIKGLARWGRGCAFMATAAALLSMRGAIPSVFSNFLSDLLIISGVGAIYGSLQEFTGVAPNTRRVTALFFIAALGLAWVTFAHDDYRVRVLIMSGVLTILFSACAWVIIKSRDKGFPDLFTQYLFIGTAGITFARFITAIFEERAVTFDKDFSLIRHVYLGTFAFSTVGLTLGFILMVNRALHSKLEYLASRDHMTGAYRRDAFMQRLDDEIAAAERQCKPLALLMMDLDNFKSINDRYGHTVGDHVIRDFADKLTHELRHNDCVGRYGGEEFIVLLPHTGEVDAKAIAERIRDAAAQHTHGDIPAYTVSIGLALLSPPTSGAQALIDAADKAMYMAKQAGKNKVEIASVEMQELL</sequence>
<evidence type="ECO:0000256" key="2">
    <source>
        <dbReference type="ARBA" id="ARBA00034247"/>
    </source>
</evidence>
<dbReference type="InterPro" id="IPR043128">
    <property type="entry name" value="Rev_trsase/Diguanyl_cyclase"/>
</dbReference>
<dbReference type="PANTHER" id="PTHR45138:SF9">
    <property type="entry name" value="DIGUANYLATE CYCLASE DGCM-RELATED"/>
    <property type="match status" value="1"/>
</dbReference>
<dbReference type="Pfam" id="PF00990">
    <property type="entry name" value="GGDEF"/>
    <property type="match status" value="1"/>
</dbReference>
<dbReference type="GO" id="GO:1902201">
    <property type="term" value="P:negative regulation of bacterial-type flagellum-dependent cell motility"/>
    <property type="evidence" value="ECO:0007669"/>
    <property type="project" value="TreeGrafter"/>
</dbReference>
<dbReference type="GO" id="GO:0005886">
    <property type="term" value="C:plasma membrane"/>
    <property type="evidence" value="ECO:0007669"/>
    <property type="project" value="TreeGrafter"/>
</dbReference>
<dbReference type="SMART" id="SM00267">
    <property type="entry name" value="GGDEF"/>
    <property type="match status" value="1"/>
</dbReference>
<dbReference type="Gene3D" id="3.30.70.270">
    <property type="match status" value="1"/>
</dbReference>
<feature type="transmembrane region" description="Helical" evidence="3">
    <location>
        <begin position="191"/>
        <end position="211"/>
    </location>
</feature>
<dbReference type="GO" id="GO:0043709">
    <property type="term" value="P:cell adhesion involved in single-species biofilm formation"/>
    <property type="evidence" value="ECO:0007669"/>
    <property type="project" value="TreeGrafter"/>
</dbReference>
<feature type="transmembrane region" description="Helical" evidence="3">
    <location>
        <begin position="6"/>
        <end position="29"/>
    </location>
</feature>
<dbReference type="InterPro" id="IPR050469">
    <property type="entry name" value="Diguanylate_Cyclase"/>
</dbReference>
<keyword evidence="3" id="KW-0812">Transmembrane</keyword>
<feature type="transmembrane region" description="Helical" evidence="3">
    <location>
        <begin position="97"/>
        <end position="115"/>
    </location>
</feature>
<dbReference type="RefSeq" id="WP_200595584.1">
    <property type="nucleotide sequence ID" value="NZ_JAEPBG010000011.1"/>
</dbReference>
<comment type="caution">
    <text evidence="5">The sequence shown here is derived from an EMBL/GenBank/DDBJ whole genome shotgun (WGS) entry which is preliminary data.</text>
</comment>
<dbReference type="FunFam" id="3.30.70.270:FF:000001">
    <property type="entry name" value="Diguanylate cyclase domain protein"/>
    <property type="match status" value="1"/>
</dbReference>
<dbReference type="EMBL" id="JAEPBG010000011">
    <property type="protein sequence ID" value="MBK4737363.1"/>
    <property type="molecule type" value="Genomic_DNA"/>
</dbReference>
<feature type="transmembrane region" description="Helical" evidence="3">
    <location>
        <begin position="153"/>
        <end position="171"/>
    </location>
</feature>
<reference evidence="5" key="1">
    <citation type="submission" date="2021-01" db="EMBL/GenBank/DDBJ databases">
        <title>Genome sequence of strain Noviherbaspirillum sp. DKR-6.</title>
        <authorList>
            <person name="Chaudhary D.K."/>
        </authorList>
    </citation>
    <scope>NUCLEOTIDE SEQUENCE</scope>
    <source>
        <strain evidence="5">DKR-6</strain>
    </source>
</reference>
<accession>A0A934T323</accession>